<evidence type="ECO:0000259" key="1">
    <source>
        <dbReference type="Pfam" id="PF01323"/>
    </source>
</evidence>
<dbReference type="InterPro" id="IPR001853">
    <property type="entry name" value="DSBA-like_thioredoxin_dom"/>
</dbReference>
<proteinExistence type="predicted"/>
<dbReference type="Gene3D" id="3.40.30.10">
    <property type="entry name" value="Glutaredoxin"/>
    <property type="match status" value="1"/>
</dbReference>
<dbReference type="PANTHER" id="PTHR13887">
    <property type="entry name" value="GLUTATHIONE S-TRANSFERASE KAPPA"/>
    <property type="match status" value="1"/>
</dbReference>
<sequence>MEGEDLNMTVKIKAYSDFVCPFCFLGKGPLDEIVKEKDVEVEWMPFELRPEPYPKIDPWNEPDKLASWDAFIKPTAEKLGIDMRLPHVSPHPYTNLAFEGYQYAKEQGKGNEYIQRVFTAFFQEEQNIGEIEVLTKVAEELGLDAAAFRGALESRTYREAHQAAIKHAYEEARISAVPTFIIGDQVIQGLASKERLAQAIDRAASKQTFDSIEGMQCDLDGNC</sequence>
<feature type="domain" description="DSBA-like thioredoxin" evidence="1">
    <location>
        <begin position="12"/>
        <end position="200"/>
    </location>
</feature>
<dbReference type="InterPro" id="IPR036249">
    <property type="entry name" value="Thioredoxin-like_sf"/>
</dbReference>
<dbReference type="PANTHER" id="PTHR13887:SF33">
    <property type="entry name" value="ISOMERASE"/>
    <property type="match status" value="1"/>
</dbReference>
<dbReference type="GO" id="GO:0016491">
    <property type="term" value="F:oxidoreductase activity"/>
    <property type="evidence" value="ECO:0007669"/>
    <property type="project" value="InterPro"/>
</dbReference>
<evidence type="ECO:0000313" key="3">
    <source>
        <dbReference type="Proteomes" id="UP000304148"/>
    </source>
</evidence>
<name>A0A383R9F7_PAEAL</name>
<dbReference type="CDD" id="cd03024">
    <property type="entry name" value="DsbA_FrnE"/>
    <property type="match status" value="1"/>
</dbReference>
<reference evidence="3" key="1">
    <citation type="submission" date="2018-08" db="EMBL/GenBank/DDBJ databases">
        <authorList>
            <person name="Chevrot R."/>
        </authorList>
    </citation>
    <scope>NUCLEOTIDE SEQUENCE [LARGE SCALE GENOMIC DNA]</scope>
</reference>
<dbReference type="SUPFAM" id="SSF52833">
    <property type="entry name" value="Thioredoxin-like"/>
    <property type="match status" value="1"/>
</dbReference>
<evidence type="ECO:0000313" key="2">
    <source>
        <dbReference type="EMBL" id="SYX83560.1"/>
    </source>
</evidence>
<organism evidence="2 3">
    <name type="scientific">Paenibacillus alvei</name>
    <name type="common">Bacillus alvei</name>
    <dbReference type="NCBI Taxonomy" id="44250"/>
    <lineage>
        <taxon>Bacteria</taxon>
        <taxon>Bacillati</taxon>
        <taxon>Bacillota</taxon>
        <taxon>Bacilli</taxon>
        <taxon>Bacillales</taxon>
        <taxon>Paenibacillaceae</taxon>
        <taxon>Paenibacillus</taxon>
    </lineage>
</organism>
<dbReference type="EMBL" id="LS992241">
    <property type="protein sequence ID" value="SYX83560.1"/>
    <property type="molecule type" value="Genomic_DNA"/>
</dbReference>
<accession>A0A383R9F7</accession>
<dbReference type="Pfam" id="PF01323">
    <property type="entry name" value="DSBA"/>
    <property type="match status" value="1"/>
</dbReference>
<dbReference type="Proteomes" id="UP000304148">
    <property type="component" value="Chromosome"/>
</dbReference>
<protein>
    <submittedName>
        <fullName evidence="2">Putative sulfur oxido-reductase</fullName>
    </submittedName>
</protein>
<gene>
    <name evidence="2" type="primary">ywbO</name>
    <name evidence="2" type="ORF">PBLR_11982</name>
</gene>
<dbReference type="AlphaFoldDB" id="A0A383R9F7"/>